<evidence type="ECO:0000313" key="1">
    <source>
        <dbReference type="EMBL" id="GLQ86956.1"/>
    </source>
</evidence>
<dbReference type="EMBL" id="BSOA01000003">
    <property type="protein sequence ID" value="GLQ86956.1"/>
    <property type="molecule type" value="Genomic_DNA"/>
</dbReference>
<keyword evidence="2" id="KW-1185">Reference proteome</keyword>
<reference evidence="2" key="1">
    <citation type="journal article" date="2019" name="Int. J. Syst. Evol. Microbiol.">
        <title>The Global Catalogue of Microorganisms (GCM) 10K type strain sequencing project: providing services to taxonomists for standard genome sequencing and annotation.</title>
        <authorList>
            <consortium name="The Broad Institute Genomics Platform"/>
            <consortium name="The Broad Institute Genome Sequencing Center for Infectious Disease"/>
            <person name="Wu L."/>
            <person name="Ma J."/>
        </authorList>
    </citation>
    <scope>NUCLEOTIDE SEQUENCE [LARGE SCALE GENOMIC DNA]</scope>
    <source>
        <strain evidence="2">NBRC 111981</strain>
    </source>
</reference>
<evidence type="ECO:0000313" key="2">
    <source>
        <dbReference type="Proteomes" id="UP001156627"/>
    </source>
</evidence>
<name>A0ABQ5X713_9GAMM</name>
<proteinExistence type="predicted"/>
<accession>A0ABQ5X713</accession>
<organism evidence="1 2">
    <name type="scientific">Dyella flagellata</name>
    <dbReference type="NCBI Taxonomy" id="1867833"/>
    <lineage>
        <taxon>Bacteria</taxon>
        <taxon>Pseudomonadati</taxon>
        <taxon>Pseudomonadota</taxon>
        <taxon>Gammaproteobacteria</taxon>
        <taxon>Lysobacterales</taxon>
        <taxon>Rhodanobacteraceae</taxon>
        <taxon>Dyella</taxon>
    </lineage>
</organism>
<dbReference type="Proteomes" id="UP001156627">
    <property type="component" value="Unassembled WGS sequence"/>
</dbReference>
<protein>
    <submittedName>
        <fullName evidence="1">Uncharacterized protein</fullName>
    </submittedName>
</protein>
<gene>
    <name evidence="1" type="ORF">GCM10007898_05220</name>
</gene>
<sequence length="78" mass="8186">MASSWASNAPTKPPPIKVIAGCVMLRAMGGSATMFRKWAFTARGADCVGWDANPSIARAAYMAALGLASQPTVQKLMK</sequence>
<comment type="caution">
    <text evidence="1">The sequence shown here is derived from an EMBL/GenBank/DDBJ whole genome shotgun (WGS) entry which is preliminary data.</text>
</comment>